<protein>
    <submittedName>
        <fullName evidence="1">Uncharacterized protein</fullName>
    </submittedName>
</protein>
<dbReference type="Proteomes" id="UP001311232">
    <property type="component" value="Unassembled WGS sequence"/>
</dbReference>
<reference evidence="1 2" key="1">
    <citation type="submission" date="2021-06" db="EMBL/GenBank/DDBJ databases">
        <authorList>
            <person name="Palmer J.M."/>
        </authorList>
    </citation>
    <scope>NUCLEOTIDE SEQUENCE [LARGE SCALE GENOMIC DNA]</scope>
    <source>
        <strain evidence="1 2">MEX-2019</strain>
        <tissue evidence="1">Muscle</tissue>
    </source>
</reference>
<comment type="caution">
    <text evidence="1">The sequence shown here is derived from an EMBL/GenBank/DDBJ whole genome shotgun (WGS) entry which is preliminary data.</text>
</comment>
<dbReference type="AlphaFoldDB" id="A0AAV9RMY4"/>
<dbReference type="EMBL" id="JAHHUM010001592">
    <property type="protein sequence ID" value="KAK5610341.1"/>
    <property type="molecule type" value="Genomic_DNA"/>
</dbReference>
<evidence type="ECO:0000313" key="2">
    <source>
        <dbReference type="Proteomes" id="UP001311232"/>
    </source>
</evidence>
<organism evidence="1 2">
    <name type="scientific">Crenichthys baileyi</name>
    <name type="common">White River springfish</name>
    <dbReference type="NCBI Taxonomy" id="28760"/>
    <lineage>
        <taxon>Eukaryota</taxon>
        <taxon>Metazoa</taxon>
        <taxon>Chordata</taxon>
        <taxon>Craniata</taxon>
        <taxon>Vertebrata</taxon>
        <taxon>Euteleostomi</taxon>
        <taxon>Actinopterygii</taxon>
        <taxon>Neopterygii</taxon>
        <taxon>Teleostei</taxon>
        <taxon>Neoteleostei</taxon>
        <taxon>Acanthomorphata</taxon>
        <taxon>Ovalentaria</taxon>
        <taxon>Atherinomorphae</taxon>
        <taxon>Cyprinodontiformes</taxon>
        <taxon>Goodeidae</taxon>
        <taxon>Crenichthys</taxon>
    </lineage>
</organism>
<proteinExistence type="predicted"/>
<keyword evidence="2" id="KW-1185">Reference proteome</keyword>
<accession>A0AAV9RMY4</accession>
<gene>
    <name evidence="1" type="ORF">CRENBAI_006737</name>
</gene>
<sequence length="122" mass="13819">MYIVNILLMKSKVYYLTAIHNGSFQFLRLCRQHPITALDWKNGPFVSVLQKAKFIRSEHLGEGRCLRRLHSGTFRTVALQQEGPGFKSWPVVFLYGVQVLPICVFGVSLSTAASSYSLKHDC</sequence>
<evidence type="ECO:0000313" key="1">
    <source>
        <dbReference type="EMBL" id="KAK5610341.1"/>
    </source>
</evidence>
<name>A0AAV9RMY4_9TELE</name>